<accession>A0A0J0XY85</accession>
<dbReference type="AlphaFoldDB" id="A0A0J0XY85"/>
<evidence type="ECO:0000313" key="2">
    <source>
        <dbReference type="EMBL" id="KLT46013.1"/>
    </source>
</evidence>
<evidence type="ECO:0000256" key="1">
    <source>
        <dbReference type="SAM" id="MobiDB-lite"/>
    </source>
</evidence>
<dbReference type="RefSeq" id="XP_018282504.1">
    <property type="nucleotide sequence ID" value="XM_018421875.1"/>
</dbReference>
<dbReference type="Proteomes" id="UP000053611">
    <property type="component" value="Unassembled WGS sequence"/>
</dbReference>
<proteinExistence type="predicted"/>
<name>A0A0J0XY85_9TREE</name>
<evidence type="ECO:0000313" key="3">
    <source>
        <dbReference type="Proteomes" id="UP000053611"/>
    </source>
</evidence>
<organism evidence="2 3">
    <name type="scientific">Cutaneotrichosporon oleaginosum</name>
    <dbReference type="NCBI Taxonomy" id="879819"/>
    <lineage>
        <taxon>Eukaryota</taxon>
        <taxon>Fungi</taxon>
        <taxon>Dikarya</taxon>
        <taxon>Basidiomycota</taxon>
        <taxon>Agaricomycotina</taxon>
        <taxon>Tremellomycetes</taxon>
        <taxon>Trichosporonales</taxon>
        <taxon>Trichosporonaceae</taxon>
        <taxon>Cutaneotrichosporon</taxon>
    </lineage>
</organism>
<keyword evidence="3" id="KW-1185">Reference proteome</keyword>
<dbReference type="GeneID" id="28982478"/>
<dbReference type="EMBL" id="KQ087179">
    <property type="protein sequence ID" value="KLT46013.1"/>
    <property type="molecule type" value="Genomic_DNA"/>
</dbReference>
<reference evidence="2 3" key="1">
    <citation type="submission" date="2015-03" db="EMBL/GenBank/DDBJ databases">
        <title>Genomics and transcriptomics of the oil-accumulating basidiomycete yeast T. oleaginosus allow insights into substrate utilization and the diverse evolutionary trajectories of mating systems in fungi.</title>
        <authorList>
            <consortium name="DOE Joint Genome Institute"/>
            <person name="Kourist R."/>
            <person name="Kracht O."/>
            <person name="Bracharz F."/>
            <person name="Lipzen A."/>
            <person name="Nolan M."/>
            <person name="Ohm R."/>
            <person name="Grigoriev I."/>
            <person name="Sun S."/>
            <person name="Heitman J."/>
            <person name="Bruck T."/>
            <person name="Nowrousian M."/>
        </authorList>
    </citation>
    <scope>NUCLEOTIDE SEQUENCE [LARGE SCALE GENOMIC DNA]</scope>
    <source>
        <strain evidence="2 3">IBC0246</strain>
    </source>
</reference>
<dbReference type="STRING" id="879819.A0A0J0XY85"/>
<evidence type="ECO:0008006" key="4">
    <source>
        <dbReference type="Google" id="ProtNLM"/>
    </source>
</evidence>
<dbReference type="OrthoDB" id="2574774at2759"/>
<protein>
    <recommendedName>
        <fullName evidence="4">BTB domain-containing protein</fullName>
    </recommendedName>
</protein>
<gene>
    <name evidence="2" type="ORF">CC85DRAFT_282151</name>
</gene>
<feature type="compositionally biased region" description="Polar residues" evidence="1">
    <location>
        <begin position="13"/>
        <end position="29"/>
    </location>
</feature>
<feature type="region of interest" description="Disordered" evidence="1">
    <location>
        <begin position="1"/>
        <end position="31"/>
    </location>
</feature>
<sequence>MSGDESSKRRKQSTPPRGSSPSQSVTQSPRAIPQDHLIDDEYWTDGDFEIVTSNGIRFRVPSYHLFAASWIFRNARKLAPPNDARIRLTDPVCETGYVFRLFMQLAEHGQLDGVGQQGIFKVHIKLHHLFLFLKKWDCPGLLAVLHHSISRLVEEDRGLDRSRMFIVAALNGDTRLCSRILEVSAKDVWGANRDGTPDAMIDAPTGTHIWDPYHWPVWFQLHCPPLYAWAVARAWGLVMASSPPEHERNPKAFGGRFVAFLEEVQDRQEIW</sequence>